<feature type="non-terminal residue" evidence="2">
    <location>
        <position position="139"/>
    </location>
</feature>
<accession>J9Q4I7</accession>
<proteinExistence type="evidence at transcript level"/>
<dbReference type="InterPro" id="IPR041249">
    <property type="entry name" value="HEPN_DZIP3"/>
</dbReference>
<reference evidence="2" key="1">
    <citation type="journal article" date="2013" name="Mar. Biotechnol.">
        <title>Identification of relevant cancer related-genes in the flat oyster Ostrea edulis affected by disseminated neoplasia.</title>
        <authorList>
            <person name="Martin-Gomez L."/>
            <person name="Villalba A."/>
            <person name="Carballal M.J."/>
            <person name="Abollo E."/>
        </authorList>
    </citation>
    <scope>NUCLEOTIDE SEQUENCE</scope>
    <source>
        <strain evidence="2">C3-07F3J_5231</strain>
    </source>
</reference>
<protein>
    <recommendedName>
        <fullName evidence="1">DZIP3-like HEPN domain-containing protein</fullName>
    </recommendedName>
</protein>
<evidence type="ECO:0000313" key="2">
    <source>
        <dbReference type="EMBL" id="AFJ91745.1"/>
    </source>
</evidence>
<dbReference type="EMBL" id="JN091803">
    <property type="protein sequence ID" value="AFJ91745.1"/>
    <property type="molecule type" value="mRNA"/>
</dbReference>
<feature type="non-terminal residue" evidence="2">
    <location>
        <position position="1"/>
    </location>
</feature>
<evidence type="ECO:0000259" key="1">
    <source>
        <dbReference type="Pfam" id="PF18738"/>
    </source>
</evidence>
<organism evidence="2">
    <name type="scientific">Ostrea edulis</name>
    <name type="common">Native oyster</name>
    <name type="synonym">European flat oyster</name>
    <dbReference type="NCBI Taxonomy" id="37623"/>
    <lineage>
        <taxon>Eukaryota</taxon>
        <taxon>Metazoa</taxon>
        <taxon>Spiralia</taxon>
        <taxon>Lophotrochozoa</taxon>
        <taxon>Mollusca</taxon>
        <taxon>Bivalvia</taxon>
        <taxon>Autobranchia</taxon>
        <taxon>Pteriomorphia</taxon>
        <taxon>Ostreida</taxon>
        <taxon>Ostreoidea</taxon>
        <taxon>Ostreidae</taxon>
        <taxon>Ostrea</taxon>
    </lineage>
</organism>
<sequence length="139" mass="15574">CCKQNERALIDVMGSRNYSSTPETTNANRACRLLLGPCTDQLRDVLRQDIPPHTFSQVLKLKAKKLLRLTAPRIAVISPTNGNYTGNYEDMDFSLLYVLLRNITSIRPHNNGWGCDPNPGDTSTSANIERIRLARNNCV</sequence>
<feature type="domain" description="DZIP3-like HEPN" evidence="1">
    <location>
        <begin position="69"/>
        <end position="137"/>
    </location>
</feature>
<dbReference type="Pfam" id="PF18738">
    <property type="entry name" value="HEPN_DZIP3"/>
    <property type="match status" value="1"/>
</dbReference>
<name>J9Q4I7_OSTED</name>
<dbReference type="AlphaFoldDB" id="J9Q4I7"/>